<keyword evidence="2" id="KW-1133">Transmembrane helix</keyword>
<evidence type="ECO:0000256" key="1">
    <source>
        <dbReference type="SAM" id="MobiDB-lite"/>
    </source>
</evidence>
<proteinExistence type="predicted"/>
<accession>A0A2W2CIX4</accession>
<dbReference type="Pfam" id="PF00553">
    <property type="entry name" value="CBM_2"/>
    <property type="match status" value="1"/>
</dbReference>
<dbReference type="OrthoDB" id="3385673at2"/>
<feature type="transmembrane region" description="Helical" evidence="2">
    <location>
        <begin position="12"/>
        <end position="31"/>
    </location>
</feature>
<dbReference type="InterPro" id="IPR001919">
    <property type="entry name" value="CBD2"/>
</dbReference>
<comment type="caution">
    <text evidence="4">The sequence shown here is derived from an EMBL/GenBank/DDBJ whole genome shotgun (WGS) entry which is preliminary data.</text>
</comment>
<feature type="region of interest" description="Disordered" evidence="1">
    <location>
        <begin position="72"/>
        <end position="128"/>
    </location>
</feature>
<feature type="compositionally biased region" description="Pro residues" evidence="1">
    <location>
        <begin position="105"/>
        <end position="116"/>
    </location>
</feature>
<dbReference type="InterPro" id="IPR008965">
    <property type="entry name" value="CBM2/CBM3_carb-bd_dom_sf"/>
</dbReference>
<dbReference type="RefSeq" id="WP_111134787.1">
    <property type="nucleotide sequence ID" value="NZ_POUB01000087.1"/>
</dbReference>
<dbReference type="Proteomes" id="UP000248749">
    <property type="component" value="Unassembled WGS sequence"/>
</dbReference>
<name>A0A2W2CIX4_9ACTN</name>
<evidence type="ECO:0000313" key="4">
    <source>
        <dbReference type="EMBL" id="PZF97840.1"/>
    </source>
</evidence>
<dbReference type="InterPro" id="IPR012291">
    <property type="entry name" value="CBM2_carb-bd_dom_sf"/>
</dbReference>
<keyword evidence="2" id="KW-0812">Transmembrane</keyword>
<dbReference type="Gene3D" id="2.60.40.290">
    <property type="match status" value="1"/>
</dbReference>
<evidence type="ECO:0000259" key="3">
    <source>
        <dbReference type="PROSITE" id="PS51173"/>
    </source>
</evidence>
<dbReference type="AlphaFoldDB" id="A0A2W2CIX4"/>
<dbReference type="GO" id="GO:0004553">
    <property type="term" value="F:hydrolase activity, hydrolyzing O-glycosyl compounds"/>
    <property type="evidence" value="ECO:0007669"/>
    <property type="project" value="InterPro"/>
</dbReference>
<feature type="compositionally biased region" description="Pro residues" evidence="1">
    <location>
        <begin position="74"/>
        <end position="86"/>
    </location>
</feature>
<protein>
    <recommendedName>
        <fullName evidence="3">CBM2 domain-containing protein</fullName>
    </recommendedName>
</protein>
<evidence type="ECO:0000313" key="5">
    <source>
        <dbReference type="Proteomes" id="UP000248749"/>
    </source>
</evidence>
<sequence>MRALWLRPRRTVAIILLDRVVAAAGTVRGVVSGRGDQSRLAPAAVLASLAVLVATAVSAVVVLRTPERLTPVAIDPPPQAALPGPPGVGDLGARPGPAASKLPAPDDPPAAEPPGARPSRSGPAATTATSRIPLQAHFAVEESALLSYGAAVTVSNPGPNPAAAWELVVTLPRESLEVTSVRGARASRSGATWTFVPEENAGPLPGGGAVQVTFRVSGAQTSSRPTACTIDEAACTGLSG</sequence>
<evidence type="ECO:0000256" key="2">
    <source>
        <dbReference type="SAM" id="Phobius"/>
    </source>
</evidence>
<dbReference type="SMART" id="SM00637">
    <property type="entry name" value="CBD_II"/>
    <property type="match status" value="1"/>
</dbReference>
<dbReference type="EMBL" id="POUB01000087">
    <property type="protein sequence ID" value="PZF97840.1"/>
    <property type="molecule type" value="Genomic_DNA"/>
</dbReference>
<dbReference type="PROSITE" id="PS51173">
    <property type="entry name" value="CBM2"/>
    <property type="match status" value="1"/>
</dbReference>
<keyword evidence="5" id="KW-1185">Reference proteome</keyword>
<feature type="domain" description="CBM2" evidence="3">
    <location>
        <begin position="119"/>
        <end position="238"/>
    </location>
</feature>
<feature type="transmembrane region" description="Helical" evidence="2">
    <location>
        <begin position="43"/>
        <end position="63"/>
    </location>
</feature>
<keyword evidence="2" id="KW-0472">Membrane</keyword>
<gene>
    <name evidence="4" type="ORF">C1I99_14680</name>
</gene>
<dbReference type="GO" id="GO:0005975">
    <property type="term" value="P:carbohydrate metabolic process"/>
    <property type="evidence" value="ECO:0007669"/>
    <property type="project" value="InterPro"/>
</dbReference>
<dbReference type="GO" id="GO:0030247">
    <property type="term" value="F:polysaccharide binding"/>
    <property type="evidence" value="ECO:0007669"/>
    <property type="project" value="UniProtKB-UniRule"/>
</dbReference>
<organism evidence="4 5">
    <name type="scientific">Micromonospora deserti</name>
    <dbReference type="NCBI Taxonomy" id="2070366"/>
    <lineage>
        <taxon>Bacteria</taxon>
        <taxon>Bacillati</taxon>
        <taxon>Actinomycetota</taxon>
        <taxon>Actinomycetes</taxon>
        <taxon>Micromonosporales</taxon>
        <taxon>Micromonosporaceae</taxon>
        <taxon>Micromonospora</taxon>
    </lineage>
</organism>
<reference evidence="4 5" key="1">
    <citation type="submission" date="2018-01" db="EMBL/GenBank/DDBJ databases">
        <title>Draft genome sequence of Salinispora sp. 13K206.</title>
        <authorList>
            <person name="Sahin N."/>
            <person name="Saygin H."/>
            <person name="Ay H."/>
        </authorList>
    </citation>
    <scope>NUCLEOTIDE SEQUENCE [LARGE SCALE GENOMIC DNA]</scope>
    <source>
        <strain evidence="4 5">13K206</strain>
    </source>
</reference>
<dbReference type="SUPFAM" id="SSF49384">
    <property type="entry name" value="Carbohydrate-binding domain"/>
    <property type="match status" value="1"/>
</dbReference>